<keyword evidence="1" id="KW-0812">Transmembrane</keyword>
<keyword evidence="1" id="KW-0472">Membrane</keyword>
<evidence type="ECO:0000256" key="1">
    <source>
        <dbReference type="SAM" id="Phobius"/>
    </source>
</evidence>
<keyword evidence="3" id="KW-1185">Reference proteome</keyword>
<organism evidence="2 3">
    <name type="scientific">Euroglyphus maynei</name>
    <name type="common">Mayne's house dust mite</name>
    <dbReference type="NCBI Taxonomy" id="6958"/>
    <lineage>
        <taxon>Eukaryota</taxon>
        <taxon>Metazoa</taxon>
        <taxon>Ecdysozoa</taxon>
        <taxon>Arthropoda</taxon>
        <taxon>Chelicerata</taxon>
        <taxon>Arachnida</taxon>
        <taxon>Acari</taxon>
        <taxon>Acariformes</taxon>
        <taxon>Sarcoptiformes</taxon>
        <taxon>Astigmata</taxon>
        <taxon>Psoroptidia</taxon>
        <taxon>Analgoidea</taxon>
        <taxon>Pyroglyphidae</taxon>
        <taxon>Pyroglyphinae</taxon>
        <taxon>Euroglyphus</taxon>
    </lineage>
</organism>
<comment type="caution">
    <text evidence="2">The sequence shown here is derived from an EMBL/GenBank/DDBJ whole genome shotgun (WGS) entry which is preliminary data.</text>
</comment>
<evidence type="ECO:0000313" key="2">
    <source>
        <dbReference type="EMBL" id="OTF74577.1"/>
    </source>
</evidence>
<dbReference type="AlphaFoldDB" id="A0A1Y3B307"/>
<gene>
    <name evidence="2" type="ORF">BLA29_014734</name>
</gene>
<feature type="transmembrane region" description="Helical" evidence="1">
    <location>
        <begin position="24"/>
        <end position="46"/>
    </location>
</feature>
<keyword evidence="1" id="KW-1133">Transmembrane helix</keyword>
<protein>
    <submittedName>
        <fullName evidence="2">Uncharacterized protein</fullName>
    </submittedName>
</protein>
<reference evidence="2 3" key="1">
    <citation type="submission" date="2017-03" db="EMBL/GenBank/DDBJ databases">
        <title>Genome Survey of Euroglyphus maynei.</title>
        <authorList>
            <person name="Arlian L.G."/>
            <person name="Morgan M.S."/>
            <person name="Rider S.D."/>
        </authorList>
    </citation>
    <scope>NUCLEOTIDE SEQUENCE [LARGE SCALE GENOMIC DNA]</scope>
    <source>
        <strain evidence="2">Arlian Lab</strain>
        <tissue evidence="2">Whole body</tissue>
    </source>
</reference>
<name>A0A1Y3B307_EURMA</name>
<sequence length="91" mass="11535">MNQTNWQRHRFKFYKFTSNKRIDFFFILKFDFVLNFIPFFSLLKIYNYPNMRLRRNRYRTLEDALFDTRIPSRTEDEFRMGITFIVKVRTR</sequence>
<proteinExistence type="predicted"/>
<accession>A0A1Y3B307</accession>
<dbReference type="Proteomes" id="UP000194236">
    <property type="component" value="Unassembled WGS sequence"/>
</dbReference>
<dbReference type="EMBL" id="MUJZ01046360">
    <property type="protein sequence ID" value="OTF74577.1"/>
    <property type="molecule type" value="Genomic_DNA"/>
</dbReference>
<evidence type="ECO:0000313" key="3">
    <source>
        <dbReference type="Proteomes" id="UP000194236"/>
    </source>
</evidence>